<evidence type="ECO:0000259" key="1">
    <source>
        <dbReference type="Pfam" id="PF13204"/>
    </source>
</evidence>
<dbReference type="RefSeq" id="WP_105472516.1">
    <property type="nucleotide sequence ID" value="NZ_PVEO01000001.1"/>
</dbReference>
<dbReference type="EMBL" id="PVEO01000001">
    <property type="protein sequence ID" value="PQV51508.1"/>
    <property type="molecule type" value="Genomic_DNA"/>
</dbReference>
<accession>A0A362X3N6</accession>
<protein>
    <submittedName>
        <fullName evidence="3">Uncharacterized protein DUF5060</fullName>
    </submittedName>
</protein>
<name>A0A362X3N6_9FLAO</name>
<evidence type="ECO:0000259" key="2">
    <source>
        <dbReference type="Pfam" id="PF16586"/>
    </source>
</evidence>
<organism evidence="3 4">
    <name type="scientific">Jejuia pallidilutea</name>
    <dbReference type="NCBI Taxonomy" id="504487"/>
    <lineage>
        <taxon>Bacteria</taxon>
        <taxon>Pseudomonadati</taxon>
        <taxon>Bacteroidota</taxon>
        <taxon>Flavobacteriia</taxon>
        <taxon>Flavobacteriales</taxon>
        <taxon>Flavobacteriaceae</taxon>
        <taxon>Jejuia</taxon>
    </lineage>
</organism>
<dbReference type="Pfam" id="PF16586">
    <property type="entry name" value="DUF5060"/>
    <property type="match status" value="1"/>
</dbReference>
<dbReference type="PANTHER" id="PTHR37836:SF2">
    <property type="entry name" value="DUF4038 DOMAIN-CONTAINING PROTEIN"/>
    <property type="match status" value="1"/>
</dbReference>
<sequence length="532" mass="62181">MKIESILKYILIFACIQASNILSGQNEQWDIIEINYKIGQTLSNPLDVEFGATFYNEDGLDMRIPGFYNGGRNWMIRFCPPKTGRWTFKTFASTPELAGKTGTLQVTQNTKNWQRGSVKLDPKHPQKFIYADGSNYFMMAFELDWLFALDADNDKAIPKTEEIISTVKENGFNQIVMNAYAFDASWGEKEKINPKNNYAKPKVFPFGGQNENPDFSTLNVEYFKHLDRVIAHLNEQQMVARVMIYVWNKMVNWPASDSKADNMYFDYIVKRYQAYPNIIWDIAKEAVSYGHNDMDYITRRIDRLRKLDGHNRLLSVHSYEYCDVFPDKVDFISISDNQPYLYSRMRDVLEKHHSKPVVNIENGAYEKTMHSLFDGAYTDPLTCLDRMYQCIFAGTYSNYYWQNAAWYNIITKPFDLPQDKQPHFFYYQNIQKLFHPYHFNELYPVQNMYAAPMLTNGKDVFIFYLPENRTKIAGRLPTVKNKTVKVKWFDPLTGNHYEANDKSFNEDTWLAIDRPKSISGSLSIAILTMETE</sequence>
<gene>
    <name evidence="3" type="ORF">CLV33_101432</name>
</gene>
<dbReference type="Gene3D" id="2.60.40.10">
    <property type="entry name" value="Immunoglobulins"/>
    <property type="match status" value="1"/>
</dbReference>
<dbReference type="AlphaFoldDB" id="A0A362X3N6"/>
<dbReference type="InterPro" id="IPR025277">
    <property type="entry name" value="Apiosidase-like_cat_dom"/>
</dbReference>
<dbReference type="InterPro" id="IPR013783">
    <property type="entry name" value="Ig-like_fold"/>
</dbReference>
<dbReference type="Pfam" id="PF13204">
    <property type="entry name" value="Apiosidase"/>
    <property type="match status" value="1"/>
</dbReference>
<comment type="caution">
    <text evidence="3">The sequence shown here is derived from an EMBL/GenBank/DDBJ whole genome shotgun (WGS) entry which is preliminary data.</text>
</comment>
<proteinExistence type="predicted"/>
<evidence type="ECO:0000313" key="4">
    <source>
        <dbReference type="Proteomes" id="UP000251545"/>
    </source>
</evidence>
<reference evidence="3 4" key="1">
    <citation type="submission" date="2018-02" db="EMBL/GenBank/DDBJ databases">
        <title>Genomic Encyclopedia of Archaeal and Bacterial Type Strains, Phase II (KMG-II): from individual species to whole genera.</title>
        <authorList>
            <person name="Goeker M."/>
        </authorList>
    </citation>
    <scope>NUCLEOTIDE SEQUENCE [LARGE SCALE GENOMIC DNA]</scope>
    <source>
        <strain evidence="3 4">DSM 21165</strain>
    </source>
</reference>
<dbReference type="Proteomes" id="UP000251545">
    <property type="component" value="Unassembled WGS sequence"/>
</dbReference>
<feature type="domain" description="DUF5060" evidence="2">
    <location>
        <begin position="27"/>
        <end position="91"/>
    </location>
</feature>
<evidence type="ECO:0000313" key="3">
    <source>
        <dbReference type="EMBL" id="PQV51508.1"/>
    </source>
</evidence>
<dbReference type="Gene3D" id="3.20.20.80">
    <property type="entry name" value="Glycosidases"/>
    <property type="match status" value="1"/>
</dbReference>
<dbReference type="InterPro" id="IPR017853">
    <property type="entry name" value="GH"/>
</dbReference>
<dbReference type="InterPro" id="IPR032260">
    <property type="entry name" value="DUF5060"/>
</dbReference>
<dbReference type="PANTHER" id="PTHR37836">
    <property type="entry name" value="LMO1036 PROTEIN"/>
    <property type="match status" value="1"/>
</dbReference>
<dbReference type="SUPFAM" id="SSF51445">
    <property type="entry name" value="(Trans)glycosidases"/>
    <property type="match status" value="1"/>
</dbReference>
<feature type="domain" description="Apiosidase-like catalytic" evidence="1">
    <location>
        <begin position="128"/>
        <end position="407"/>
    </location>
</feature>